<proteinExistence type="predicted"/>
<protein>
    <submittedName>
        <fullName evidence="6">NADH-quinone oxidoreductase subunit H</fullName>
    </submittedName>
</protein>
<dbReference type="GO" id="GO:0005886">
    <property type="term" value="C:plasma membrane"/>
    <property type="evidence" value="ECO:0007669"/>
    <property type="project" value="TreeGrafter"/>
</dbReference>
<evidence type="ECO:0000313" key="7">
    <source>
        <dbReference type="Proteomes" id="UP000308901"/>
    </source>
</evidence>
<keyword evidence="2 5" id="KW-0812">Transmembrane</keyword>
<evidence type="ECO:0000256" key="4">
    <source>
        <dbReference type="ARBA" id="ARBA00023136"/>
    </source>
</evidence>
<evidence type="ECO:0000256" key="2">
    <source>
        <dbReference type="ARBA" id="ARBA00022692"/>
    </source>
</evidence>
<comment type="subcellular location">
    <subcellularLocation>
        <location evidence="1">Membrane</location>
        <topology evidence="1">Multi-pass membrane protein</topology>
    </subcellularLocation>
</comment>
<feature type="transmembrane region" description="Helical" evidence="5">
    <location>
        <begin position="134"/>
        <end position="153"/>
    </location>
</feature>
<accession>A0A5R8XXS3</accession>
<dbReference type="PANTHER" id="PTHR43359:SF1">
    <property type="entry name" value="FORMATE HYDROGENLYASE SUBUNIT 4-RELATED"/>
    <property type="match status" value="1"/>
</dbReference>
<evidence type="ECO:0000256" key="5">
    <source>
        <dbReference type="SAM" id="Phobius"/>
    </source>
</evidence>
<keyword evidence="3 5" id="KW-1133">Transmembrane helix</keyword>
<dbReference type="AlphaFoldDB" id="A0A5R8XXS3"/>
<dbReference type="PANTHER" id="PTHR43359">
    <property type="entry name" value="FORMATE HYDROGENLYASE SUBUNIT 4"/>
    <property type="match status" value="1"/>
</dbReference>
<feature type="transmembrane region" description="Helical" evidence="5">
    <location>
        <begin position="251"/>
        <end position="274"/>
    </location>
</feature>
<feature type="transmembrane region" description="Helical" evidence="5">
    <location>
        <begin position="6"/>
        <end position="27"/>
    </location>
</feature>
<dbReference type="InterPro" id="IPR052561">
    <property type="entry name" value="ComplexI_Subunit1"/>
</dbReference>
<feature type="transmembrane region" description="Helical" evidence="5">
    <location>
        <begin position="227"/>
        <end position="245"/>
    </location>
</feature>
<name>A0A5R8XXS3_9BACT</name>
<organism evidence="6 7">
    <name type="scientific">Arcobacter arenosus</name>
    <dbReference type="NCBI Taxonomy" id="2576037"/>
    <lineage>
        <taxon>Bacteria</taxon>
        <taxon>Pseudomonadati</taxon>
        <taxon>Campylobacterota</taxon>
        <taxon>Epsilonproteobacteria</taxon>
        <taxon>Campylobacterales</taxon>
        <taxon>Arcobacteraceae</taxon>
        <taxon>Arcobacter</taxon>
    </lineage>
</organism>
<gene>
    <name evidence="6" type="ORF">FDK22_14975</name>
</gene>
<evidence type="ECO:0000313" key="6">
    <source>
        <dbReference type="EMBL" id="TLP35550.1"/>
    </source>
</evidence>
<evidence type="ECO:0000256" key="3">
    <source>
        <dbReference type="ARBA" id="ARBA00022989"/>
    </source>
</evidence>
<feature type="transmembrane region" description="Helical" evidence="5">
    <location>
        <begin position="63"/>
        <end position="87"/>
    </location>
</feature>
<keyword evidence="7" id="KW-1185">Reference proteome</keyword>
<sequence length="306" mass="33636">MSIFFMLLQVVVIIMLAPLFDGMARVLRARLQSRRGPSDFFQTYRDIQKLFKRGRTVPECSHWVFRFGPYTLFGAGAALLAVIPISYNAGSLASYASDIFVVLYIGAMLRFIFGAASIDSGNPFAGVGGSREQMLAVFVEPVMMSSLLVVMLLAKTSNLAEIQMLVQNGDIGYQMPAFAVASISFLWAMYVECGRNPYDLAEAEQEIQEGVLGEYAGADFGIAHAGLILKQFAMIGMFLTIFEPWTFENSFLALIVFILKAGIFYVAAVFIDNFGPRYKLLTSFKSNAIVALCVSSVALILYIVGV</sequence>
<dbReference type="InterPro" id="IPR001694">
    <property type="entry name" value="NADH_UbQ_OxRdtase_su1/FPO"/>
</dbReference>
<keyword evidence="4 5" id="KW-0472">Membrane</keyword>
<reference evidence="6 7" key="1">
    <citation type="submission" date="2019-05" db="EMBL/GenBank/DDBJ databases">
        <title>Arcobacter sp. nov., isolated from sea sediment.</title>
        <authorList>
            <person name="Kim W."/>
        </authorList>
    </citation>
    <scope>NUCLEOTIDE SEQUENCE [LARGE SCALE GENOMIC DNA]</scope>
    <source>
        <strain evidence="6 7">CAU 1517</strain>
    </source>
</reference>
<feature type="transmembrane region" description="Helical" evidence="5">
    <location>
        <begin position="286"/>
        <end position="305"/>
    </location>
</feature>
<dbReference type="Proteomes" id="UP000308901">
    <property type="component" value="Unassembled WGS sequence"/>
</dbReference>
<feature type="transmembrane region" description="Helical" evidence="5">
    <location>
        <begin position="93"/>
        <end position="113"/>
    </location>
</feature>
<comment type="caution">
    <text evidence="6">The sequence shown here is derived from an EMBL/GenBank/DDBJ whole genome shotgun (WGS) entry which is preliminary data.</text>
</comment>
<dbReference type="EMBL" id="VANU01000008">
    <property type="protein sequence ID" value="TLP35550.1"/>
    <property type="molecule type" value="Genomic_DNA"/>
</dbReference>
<evidence type="ECO:0000256" key="1">
    <source>
        <dbReference type="ARBA" id="ARBA00004141"/>
    </source>
</evidence>
<dbReference type="Pfam" id="PF00146">
    <property type="entry name" value="NADHdh"/>
    <property type="match status" value="1"/>
</dbReference>
<dbReference type="OrthoDB" id="9778499at2"/>
<dbReference type="RefSeq" id="WP_138153797.1">
    <property type="nucleotide sequence ID" value="NZ_VANU01000008.1"/>
</dbReference>